<dbReference type="GO" id="GO:0003785">
    <property type="term" value="F:actin monomer binding"/>
    <property type="evidence" value="ECO:0007669"/>
    <property type="project" value="TreeGrafter"/>
</dbReference>
<evidence type="ECO:0000256" key="2">
    <source>
        <dbReference type="RuleBase" id="RU003909"/>
    </source>
</evidence>
<proteinExistence type="inferred from homology"/>
<dbReference type="EMBL" id="CATQJA010001106">
    <property type="protein sequence ID" value="CAJ0565804.1"/>
    <property type="molecule type" value="Genomic_DNA"/>
</dbReference>
<name>A0AA36CB89_9BILA</name>
<comment type="caution">
    <text evidence="4">The sequence shown here is derived from an EMBL/GenBank/DDBJ whole genome shotgun (WGS) entry which is preliminary data.</text>
</comment>
<feature type="compositionally biased region" description="Low complexity" evidence="3">
    <location>
        <begin position="172"/>
        <end position="231"/>
    </location>
</feature>
<keyword evidence="5" id="KW-1185">Reference proteome</keyword>
<dbReference type="Pfam" id="PF00235">
    <property type="entry name" value="Profilin"/>
    <property type="match status" value="1"/>
</dbReference>
<organism evidence="4 5">
    <name type="scientific">Mesorhabditis spiculigera</name>
    <dbReference type="NCBI Taxonomy" id="96644"/>
    <lineage>
        <taxon>Eukaryota</taxon>
        <taxon>Metazoa</taxon>
        <taxon>Ecdysozoa</taxon>
        <taxon>Nematoda</taxon>
        <taxon>Chromadorea</taxon>
        <taxon>Rhabditida</taxon>
        <taxon>Rhabditina</taxon>
        <taxon>Rhabditomorpha</taxon>
        <taxon>Rhabditoidea</taxon>
        <taxon>Rhabditidae</taxon>
        <taxon>Mesorhabditinae</taxon>
        <taxon>Mesorhabditis</taxon>
    </lineage>
</organism>
<dbReference type="AlphaFoldDB" id="A0AA36CB89"/>
<dbReference type="Gene3D" id="1.20.940.10">
    <property type="entry name" value="Functional domain of the splicing factor Prp18"/>
    <property type="match status" value="1"/>
</dbReference>
<feature type="compositionally biased region" description="Low complexity" evidence="3">
    <location>
        <begin position="266"/>
        <end position="325"/>
    </location>
</feature>
<keyword evidence="2" id="KW-0009">Actin-binding</keyword>
<dbReference type="SUPFAM" id="SSF55770">
    <property type="entry name" value="Profilin (actin-binding protein)"/>
    <property type="match status" value="1"/>
</dbReference>
<protein>
    <recommendedName>
        <fullName evidence="2">Profilin</fullName>
    </recommendedName>
</protein>
<sequence length="575" mass="62560">MSGWDSYISTLTTASPHIERAAIVGVDGSVWARTEGDKQFAATEAELKSLVTGFNTPDQVPARGADLEQIHYVVPRADDTVIFGKKDKTGFFAAKSQQAVLIAIYKGDSAEGTEVRSAVEKLSHFLQPLQPCRDGLATAATALLRVATLDVDAVLSSPGISAGTSYLPPNPSAYSPNSSYHQQQQAQFSPQQQPMVSQQQVQRPPQLPGVPQQQIQYAPQQPTVSQQQAQYPQPPVAPQQQAQYAPQQPAAPQQQAQRPPQPPAAPQQQVQYPPQQPMVSQQQAQYAPQQPVAQQQQSQQPPAAPQQHQVQYPQQQQAMPRPAAQYTSQPTTMPQQYPSQPAPTPQQYANQPAQMPQQYQSQQPAQMPYQQSYMAPAMTAQAAPSQPLPPPTAGWNDPPALAQKTQAKPTPPQNFMQFHWHTTQPAAQPSAAPPPAQSPGSQLSPVSQASGPVEPEVPAALYLNAEDQAIVDLFLQTADGVFACTKHPGIVSKVEDLKRRLHRDIAERLGRQQIGPVTKSLLRGCGEAALKGDYRLALQISQQMVTNGHDFVEVSAFYPSLKSLISQAQSAWKYQ</sequence>
<dbReference type="InterPro" id="IPR048278">
    <property type="entry name" value="PFN"/>
</dbReference>
<comment type="similarity">
    <text evidence="1 2">Belongs to the profilin family.</text>
</comment>
<dbReference type="CDD" id="cd00148">
    <property type="entry name" value="PROF"/>
    <property type="match status" value="1"/>
</dbReference>
<dbReference type="Proteomes" id="UP001177023">
    <property type="component" value="Unassembled WGS sequence"/>
</dbReference>
<dbReference type="InterPro" id="IPR036140">
    <property type="entry name" value="PFN_sf"/>
</dbReference>
<dbReference type="SMART" id="SM00392">
    <property type="entry name" value="PROF"/>
    <property type="match status" value="1"/>
</dbReference>
<feature type="non-terminal residue" evidence="4">
    <location>
        <position position="575"/>
    </location>
</feature>
<dbReference type="GO" id="GO:0005938">
    <property type="term" value="C:cell cortex"/>
    <property type="evidence" value="ECO:0007669"/>
    <property type="project" value="TreeGrafter"/>
</dbReference>
<feature type="compositionally biased region" description="Polar residues" evidence="3">
    <location>
        <begin position="326"/>
        <end position="339"/>
    </location>
</feature>
<evidence type="ECO:0000313" key="5">
    <source>
        <dbReference type="Proteomes" id="UP001177023"/>
    </source>
</evidence>
<evidence type="ECO:0000256" key="3">
    <source>
        <dbReference type="SAM" id="MobiDB-lite"/>
    </source>
</evidence>
<evidence type="ECO:0000313" key="4">
    <source>
        <dbReference type="EMBL" id="CAJ0565804.1"/>
    </source>
</evidence>
<feature type="region of interest" description="Disordered" evidence="3">
    <location>
        <begin position="159"/>
        <end position="452"/>
    </location>
</feature>
<dbReference type="PANTHER" id="PTHR11604:SF6">
    <property type="entry name" value="PROFILIN-1"/>
    <property type="match status" value="1"/>
</dbReference>
<accession>A0AA36CB89</accession>
<dbReference type="PANTHER" id="PTHR11604">
    <property type="entry name" value="PROFILIN"/>
    <property type="match status" value="1"/>
</dbReference>
<dbReference type="Gene3D" id="3.30.450.30">
    <property type="entry name" value="Dynein light chain 2a, cytoplasmic"/>
    <property type="match status" value="1"/>
</dbReference>
<reference evidence="4" key="1">
    <citation type="submission" date="2023-06" db="EMBL/GenBank/DDBJ databases">
        <authorList>
            <person name="Delattre M."/>
        </authorList>
    </citation>
    <scope>NUCLEOTIDE SEQUENCE</scope>
    <source>
        <strain evidence="4">AF72</strain>
    </source>
</reference>
<feature type="compositionally biased region" description="Polar residues" evidence="3">
    <location>
        <begin position="403"/>
        <end position="423"/>
    </location>
</feature>
<dbReference type="InterPro" id="IPR005455">
    <property type="entry name" value="PFN_euk"/>
</dbReference>
<gene>
    <name evidence="4" type="ORF">MSPICULIGERA_LOCUS4431</name>
</gene>
<feature type="compositionally biased region" description="Low complexity" evidence="3">
    <location>
        <begin position="345"/>
        <end position="385"/>
    </location>
</feature>
<evidence type="ECO:0000256" key="1">
    <source>
        <dbReference type="ARBA" id="ARBA00010058"/>
    </source>
</evidence>
<feature type="compositionally biased region" description="Low complexity" evidence="3">
    <location>
        <begin position="238"/>
        <end position="258"/>
    </location>
</feature>